<dbReference type="Gene3D" id="3.90.70.10">
    <property type="entry name" value="Cysteine proteinases"/>
    <property type="match status" value="1"/>
</dbReference>
<dbReference type="InterPro" id="IPR025660">
    <property type="entry name" value="Pept_his_AS"/>
</dbReference>
<evidence type="ECO:0000256" key="3">
    <source>
        <dbReference type="SAM" id="SignalP"/>
    </source>
</evidence>
<reference evidence="6" key="1">
    <citation type="submission" date="2022-08" db="EMBL/GenBank/DDBJ databases">
        <title>Novel sulphate-reducing endosymbionts in the free-living metamonad Anaeramoeba.</title>
        <authorList>
            <person name="Jerlstrom-Hultqvist J."/>
            <person name="Cepicka I."/>
            <person name="Gallot-Lavallee L."/>
            <person name="Salas-Leiva D."/>
            <person name="Curtis B.A."/>
            <person name="Zahonova K."/>
            <person name="Pipaliya S."/>
            <person name="Dacks J."/>
            <person name="Roger A.J."/>
        </authorList>
    </citation>
    <scope>NUCLEOTIDE SEQUENCE</scope>
    <source>
        <strain evidence="6">Busselton2</strain>
    </source>
</reference>
<dbReference type="AlphaFoldDB" id="A0AAV7YGG4"/>
<dbReference type="PROSITE" id="PS00139">
    <property type="entry name" value="THIOL_PROTEASE_CYS"/>
    <property type="match status" value="1"/>
</dbReference>
<dbReference type="InterPro" id="IPR013128">
    <property type="entry name" value="Peptidase_C1A"/>
</dbReference>
<feature type="domain" description="Cathepsin propeptide inhibitor" evidence="5">
    <location>
        <begin position="23"/>
        <end position="79"/>
    </location>
</feature>
<evidence type="ECO:0000259" key="5">
    <source>
        <dbReference type="SMART" id="SM00848"/>
    </source>
</evidence>
<keyword evidence="2" id="KW-1015">Disulfide bond</keyword>
<evidence type="ECO:0000313" key="6">
    <source>
        <dbReference type="EMBL" id="KAJ3428000.1"/>
    </source>
</evidence>
<accession>A0AAV7YGG4</accession>
<gene>
    <name evidence="6" type="ORF">M0812_25631</name>
</gene>
<dbReference type="PROSITE" id="PS00639">
    <property type="entry name" value="THIOL_PROTEASE_HIS"/>
    <property type="match status" value="1"/>
</dbReference>
<feature type="signal peptide" evidence="3">
    <location>
        <begin position="1"/>
        <end position="18"/>
    </location>
</feature>
<comment type="similarity">
    <text evidence="1">Belongs to the peptidase C1 family.</text>
</comment>
<evidence type="ECO:0000256" key="1">
    <source>
        <dbReference type="ARBA" id="ARBA00008455"/>
    </source>
</evidence>
<name>A0AAV7YGG4_9EUKA</name>
<dbReference type="CDD" id="cd02248">
    <property type="entry name" value="Peptidase_C1A"/>
    <property type="match status" value="1"/>
</dbReference>
<sequence>MKLTLFLILTVLLIGTLSLHPDFEQYKKSFNKNYSPEDEPLREKYFLQSLKTVNEYNSKQGVTYKRGINHLSDLSRDEYLAMLGHRSHSTQQTEPKKISKILNLPTSYDWRVHGAVTPIKDQGQCGSCWAFSTTGVMEGGVFLQTNQLISLSEQELVDCDQEQSGCNGGLESEAMGWVAKHGLDKETDYPYTAKNGKCEKLHDSYAAKCNNHTQVPNDVKQLMTACVKYGPISIAIDASHESFHQYESGVYYEPNCGNTDDQLDHAVLVVGYGSLDNDDYWIVKNSWSTSWGLDGYIYMKRSNENNCGVLTDAWYVTGCEVNTK</sequence>
<dbReference type="SUPFAM" id="SSF54001">
    <property type="entry name" value="Cysteine proteinases"/>
    <property type="match status" value="1"/>
</dbReference>
<dbReference type="Proteomes" id="UP001146793">
    <property type="component" value="Unassembled WGS sequence"/>
</dbReference>
<keyword evidence="3" id="KW-0732">Signal</keyword>
<dbReference type="InterPro" id="IPR039417">
    <property type="entry name" value="Peptidase_C1A_papain-like"/>
</dbReference>
<feature type="chain" id="PRO_5043440247" evidence="3">
    <location>
        <begin position="19"/>
        <end position="324"/>
    </location>
</feature>
<dbReference type="EMBL" id="JANTQA010000060">
    <property type="protein sequence ID" value="KAJ3428000.1"/>
    <property type="molecule type" value="Genomic_DNA"/>
</dbReference>
<proteinExistence type="inferred from homology"/>
<dbReference type="PRINTS" id="PR00705">
    <property type="entry name" value="PAPAIN"/>
</dbReference>
<dbReference type="SMART" id="SM00645">
    <property type="entry name" value="Pept_C1"/>
    <property type="match status" value="1"/>
</dbReference>
<dbReference type="Pfam" id="PF00112">
    <property type="entry name" value="Peptidase_C1"/>
    <property type="match status" value="1"/>
</dbReference>
<organism evidence="6 7">
    <name type="scientific">Anaeramoeba flamelloides</name>
    <dbReference type="NCBI Taxonomy" id="1746091"/>
    <lineage>
        <taxon>Eukaryota</taxon>
        <taxon>Metamonada</taxon>
        <taxon>Anaeramoebidae</taxon>
        <taxon>Anaeramoeba</taxon>
    </lineage>
</organism>
<dbReference type="Pfam" id="PF08246">
    <property type="entry name" value="Inhibitor_I29"/>
    <property type="match status" value="1"/>
</dbReference>
<dbReference type="PROSITE" id="PS00640">
    <property type="entry name" value="THIOL_PROTEASE_ASN"/>
    <property type="match status" value="1"/>
</dbReference>
<feature type="domain" description="Peptidase C1A papain C-terminal" evidence="4">
    <location>
        <begin position="104"/>
        <end position="317"/>
    </location>
</feature>
<dbReference type="GO" id="GO:0006508">
    <property type="term" value="P:proteolysis"/>
    <property type="evidence" value="ECO:0007669"/>
    <property type="project" value="InterPro"/>
</dbReference>
<dbReference type="SMART" id="SM00848">
    <property type="entry name" value="Inhibitor_I29"/>
    <property type="match status" value="1"/>
</dbReference>
<evidence type="ECO:0000256" key="2">
    <source>
        <dbReference type="ARBA" id="ARBA00023157"/>
    </source>
</evidence>
<dbReference type="InterPro" id="IPR013201">
    <property type="entry name" value="Prot_inhib_I29"/>
</dbReference>
<dbReference type="InterPro" id="IPR000169">
    <property type="entry name" value="Pept_cys_AS"/>
</dbReference>
<protein>
    <submittedName>
        <fullName evidence="6">Uncharacterized protein</fullName>
    </submittedName>
</protein>
<dbReference type="GO" id="GO:0008234">
    <property type="term" value="F:cysteine-type peptidase activity"/>
    <property type="evidence" value="ECO:0007669"/>
    <property type="project" value="InterPro"/>
</dbReference>
<evidence type="ECO:0000259" key="4">
    <source>
        <dbReference type="SMART" id="SM00645"/>
    </source>
</evidence>
<dbReference type="InterPro" id="IPR025661">
    <property type="entry name" value="Pept_asp_AS"/>
</dbReference>
<dbReference type="InterPro" id="IPR000668">
    <property type="entry name" value="Peptidase_C1A_C"/>
</dbReference>
<evidence type="ECO:0000313" key="7">
    <source>
        <dbReference type="Proteomes" id="UP001146793"/>
    </source>
</evidence>
<dbReference type="PANTHER" id="PTHR12411">
    <property type="entry name" value="CYSTEINE PROTEASE FAMILY C1-RELATED"/>
    <property type="match status" value="1"/>
</dbReference>
<comment type="caution">
    <text evidence="6">The sequence shown here is derived from an EMBL/GenBank/DDBJ whole genome shotgun (WGS) entry which is preliminary data.</text>
</comment>
<dbReference type="InterPro" id="IPR038765">
    <property type="entry name" value="Papain-like_cys_pep_sf"/>
</dbReference>
<dbReference type="FunFam" id="3.90.70.10:FF:000039">
    <property type="entry name" value="Cysteine proteinase 2, putative"/>
    <property type="match status" value="1"/>
</dbReference>